<dbReference type="SUPFAM" id="SSF81383">
    <property type="entry name" value="F-box domain"/>
    <property type="match status" value="1"/>
</dbReference>
<dbReference type="AlphaFoldDB" id="A0AAV5DGE8"/>
<dbReference type="EMBL" id="BQKI01000016">
    <property type="protein sequence ID" value="GJN09496.1"/>
    <property type="molecule type" value="Genomic_DNA"/>
</dbReference>
<proteinExistence type="predicted"/>
<gene>
    <name evidence="3" type="primary">ga27509</name>
    <name evidence="3" type="ORF">PR202_ga27509</name>
</gene>
<dbReference type="Gene3D" id="3.80.10.10">
    <property type="entry name" value="Ribonuclease Inhibitor"/>
    <property type="match status" value="1"/>
</dbReference>
<comment type="caution">
    <text evidence="3">The sequence shown here is derived from an EMBL/GenBank/DDBJ whole genome shotgun (WGS) entry which is preliminary data.</text>
</comment>
<evidence type="ECO:0000259" key="2">
    <source>
        <dbReference type="PROSITE" id="PS50181"/>
    </source>
</evidence>
<dbReference type="Pfam" id="PF00646">
    <property type="entry name" value="F-box"/>
    <property type="match status" value="1"/>
</dbReference>
<dbReference type="PROSITE" id="PS50181">
    <property type="entry name" value="FBOX"/>
    <property type="match status" value="1"/>
</dbReference>
<reference evidence="3" key="1">
    <citation type="journal article" date="2018" name="DNA Res.">
        <title>Multiple hybrid de novo genome assembly of finger millet, an orphan allotetraploid crop.</title>
        <authorList>
            <person name="Hatakeyama M."/>
            <person name="Aluri S."/>
            <person name="Balachadran M.T."/>
            <person name="Sivarajan S.R."/>
            <person name="Patrignani A."/>
            <person name="Gruter S."/>
            <person name="Poveda L."/>
            <person name="Shimizu-Inatsugi R."/>
            <person name="Baeten J."/>
            <person name="Francoijs K.J."/>
            <person name="Nataraja K.N."/>
            <person name="Reddy Y.A.N."/>
            <person name="Phadnis S."/>
            <person name="Ravikumar R.L."/>
            <person name="Schlapbach R."/>
            <person name="Sreeman S.M."/>
            <person name="Shimizu K.K."/>
        </authorList>
    </citation>
    <scope>NUCLEOTIDE SEQUENCE</scope>
</reference>
<reference evidence="3" key="2">
    <citation type="submission" date="2021-12" db="EMBL/GenBank/DDBJ databases">
        <title>Resequencing data analysis of finger millet.</title>
        <authorList>
            <person name="Hatakeyama M."/>
            <person name="Aluri S."/>
            <person name="Balachadran M.T."/>
            <person name="Sivarajan S.R."/>
            <person name="Poveda L."/>
            <person name="Shimizu-Inatsugi R."/>
            <person name="Schlapbach R."/>
            <person name="Sreeman S.M."/>
            <person name="Shimizu K.K."/>
        </authorList>
    </citation>
    <scope>NUCLEOTIDE SEQUENCE</scope>
</reference>
<organism evidence="3 4">
    <name type="scientific">Eleusine coracana subsp. coracana</name>
    <dbReference type="NCBI Taxonomy" id="191504"/>
    <lineage>
        <taxon>Eukaryota</taxon>
        <taxon>Viridiplantae</taxon>
        <taxon>Streptophyta</taxon>
        <taxon>Embryophyta</taxon>
        <taxon>Tracheophyta</taxon>
        <taxon>Spermatophyta</taxon>
        <taxon>Magnoliopsida</taxon>
        <taxon>Liliopsida</taxon>
        <taxon>Poales</taxon>
        <taxon>Poaceae</taxon>
        <taxon>PACMAD clade</taxon>
        <taxon>Chloridoideae</taxon>
        <taxon>Cynodonteae</taxon>
        <taxon>Eleusininae</taxon>
        <taxon>Eleusine</taxon>
    </lineage>
</organism>
<feature type="compositionally biased region" description="Low complexity" evidence="1">
    <location>
        <begin position="445"/>
        <end position="457"/>
    </location>
</feature>
<feature type="region of interest" description="Disordered" evidence="1">
    <location>
        <begin position="445"/>
        <end position="478"/>
    </location>
</feature>
<dbReference type="SMART" id="SM00256">
    <property type="entry name" value="FBOX"/>
    <property type="match status" value="1"/>
</dbReference>
<feature type="compositionally biased region" description="Basic and acidic residues" evidence="1">
    <location>
        <begin position="1"/>
        <end position="12"/>
    </location>
</feature>
<dbReference type="Gene3D" id="1.20.1280.50">
    <property type="match status" value="1"/>
</dbReference>
<dbReference type="InterPro" id="IPR001810">
    <property type="entry name" value="F-box_dom"/>
</dbReference>
<dbReference type="PANTHER" id="PTHR34223">
    <property type="entry name" value="OS11G0201299 PROTEIN"/>
    <property type="match status" value="1"/>
</dbReference>
<evidence type="ECO:0000256" key="1">
    <source>
        <dbReference type="SAM" id="MobiDB-lite"/>
    </source>
</evidence>
<protein>
    <recommendedName>
        <fullName evidence="2">F-box domain-containing protein</fullName>
    </recommendedName>
</protein>
<name>A0AAV5DGE8_ELECO</name>
<feature type="region of interest" description="Disordered" evidence="1">
    <location>
        <begin position="322"/>
        <end position="382"/>
    </location>
</feature>
<dbReference type="PANTHER" id="PTHR34223:SF34">
    <property type="entry name" value="F-BOX DOMAIN-CONTAINING PROTEIN"/>
    <property type="match status" value="1"/>
</dbReference>
<dbReference type="InterPro" id="IPR053197">
    <property type="entry name" value="F-box_SCFL_complex_component"/>
</dbReference>
<dbReference type="InterPro" id="IPR055411">
    <property type="entry name" value="LRR_FXL15/At3g58940/PEG3-like"/>
</dbReference>
<dbReference type="InterPro" id="IPR036047">
    <property type="entry name" value="F-box-like_dom_sf"/>
</dbReference>
<dbReference type="Pfam" id="PF24758">
    <property type="entry name" value="LRR_At5g56370"/>
    <property type="match status" value="1"/>
</dbReference>
<accession>A0AAV5DGE8</accession>
<evidence type="ECO:0000313" key="4">
    <source>
        <dbReference type="Proteomes" id="UP001054889"/>
    </source>
</evidence>
<evidence type="ECO:0000313" key="3">
    <source>
        <dbReference type="EMBL" id="GJN09496.1"/>
    </source>
</evidence>
<sequence length="478" mass="53279">MLRSNGNKEPERQAAAASATHAPPQESKNSRVDPASPSTSRRVRAGSPFDEMPPEVAAAQGKSGGGGGCRLNVLPEHILLRVLGHLKAWEAVRTSLLSKRWRGLWASAPRLDIRQPCGCPGGGEDDQRRMEQFAAFVKHLLFRRRQLLPLGALRLCWSHPTRDGDANTWIANAVRHGAEVIELSGAHHSEYPSPYYLSFVPSDTTEDMCLKIVKLIHVRLDDATLRQLCSRCTRLEELELEDCLIQGKEIRSTSLKCLNMISGKFVDGFRIDCPNLVSLRCIRPFRYIPRIQNMKHLVTVTILLDDLCLHNNDQWIQQEDQKDEFDDGDDFFPQAGSEDSGDNSFADSAAEESGDNNHNMSDDNSNDYDSDWSGQTDDEGDDRTVCYSEIADEHNKKPYKYLINGNNRNACGPRDDCGGNSNFGGSEFFRVNGIPYEKIFVYQTASSSSAEGDAGSPAKRKAENEAEDRDAKQRKQGN</sequence>
<dbReference type="InterPro" id="IPR032675">
    <property type="entry name" value="LRR_dom_sf"/>
</dbReference>
<dbReference type="Proteomes" id="UP001054889">
    <property type="component" value="Unassembled WGS sequence"/>
</dbReference>
<feature type="compositionally biased region" description="Basic and acidic residues" evidence="1">
    <location>
        <begin position="460"/>
        <end position="478"/>
    </location>
</feature>
<dbReference type="SUPFAM" id="SSF52047">
    <property type="entry name" value="RNI-like"/>
    <property type="match status" value="1"/>
</dbReference>
<feature type="region of interest" description="Disordered" evidence="1">
    <location>
        <begin position="1"/>
        <end position="66"/>
    </location>
</feature>
<feature type="compositionally biased region" description="Acidic residues" evidence="1">
    <location>
        <begin position="364"/>
        <end position="381"/>
    </location>
</feature>
<feature type="domain" description="F-box" evidence="2">
    <location>
        <begin position="68"/>
        <end position="104"/>
    </location>
</feature>
<keyword evidence="4" id="KW-1185">Reference proteome</keyword>